<dbReference type="InterPro" id="IPR020018">
    <property type="entry name" value="Motility-assoc_lipoprot_GldH"/>
</dbReference>
<dbReference type="EMBL" id="SNWM01000007">
    <property type="protein sequence ID" value="TDO19292.1"/>
    <property type="molecule type" value="Genomic_DNA"/>
</dbReference>
<dbReference type="OrthoDB" id="982482at2"/>
<comment type="caution">
    <text evidence="2">The sequence shown here is derived from an EMBL/GenBank/DDBJ whole genome shotgun (WGS) entry which is preliminary data.</text>
</comment>
<keyword evidence="2" id="KW-0449">Lipoprotein</keyword>
<dbReference type="NCBIfam" id="TIGR03511">
    <property type="entry name" value="GldH_lipo"/>
    <property type="match status" value="1"/>
</dbReference>
<feature type="signal peptide" evidence="1">
    <location>
        <begin position="1"/>
        <end position="26"/>
    </location>
</feature>
<proteinExistence type="predicted"/>
<feature type="chain" id="PRO_5020392476" evidence="1">
    <location>
        <begin position="27"/>
        <end position="155"/>
    </location>
</feature>
<sequence>MNKLFFLILICIVGIGSSGCNTNTVADLNVAMPQRNWSYVNKLKVGVDVKDVTQRYNIYFKLRHTTDYRYANIFVLFRLKGPDGKTVTRRMEYRLAQVDGQWLGSGSGNLYTYELPLLTNFSFPVIGKYELEVEQNMRDNPLKEISDGGLTVSTK</sequence>
<gene>
    <name evidence="2" type="ORF">CLV32_4531</name>
</gene>
<dbReference type="PROSITE" id="PS51257">
    <property type="entry name" value="PROKAR_LIPOPROTEIN"/>
    <property type="match status" value="1"/>
</dbReference>
<accession>A0A4R6IBH9</accession>
<evidence type="ECO:0000313" key="3">
    <source>
        <dbReference type="Proteomes" id="UP000295499"/>
    </source>
</evidence>
<evidence type="ECO:0000313" key="2">
    <source>
        <dbReference type="EMBL" id="TDO19292.1"/>
    </source>
</evidence>
<dbReference type="AlphaFoldDB" id="A0A4R6IBH9"/>
<organism evidence="2 3">
    <name type="scientific">Pedobacter duraquae</name>
    <dbReference type="NCBI Taxonomy" id="425511"/>
    <lineage>
        <taxon>Bacteria</taxon>
        <taxon>Pseudomonadati</taxon>
        <taxon>Bacteroidota</taxon>
        <taxon>Sphingobacteriia</taxon>
        <taxon>Sphingobacteriales</taxon>
        <taxon>Sphingobacteriaceae</taxon>
        <taxon>Pedobacter</taxon>
    </lineage>
</organism>
<keyword evidence="1" id="KW-0732">Signal</keyword>
<dbReference type="Pfam" id="PF14109">
    <property type="entry name" value="GldH_lipo"/>
    <property type="match status" value="1"/>
</dbReference>
<dbReference type="RefSeq" id="WP_133559129.1">
    <property type="nucleotide sequence ID" value="NZ_SNWM01000007.1"/>
</dbReference>
<keyword evidence="3" id="KW-1185">Reference proteome</keyword>
<protein>
    <submittedName>
        <fullName evidence="2">Gliding motility-associated lipoprotein GldH</fullName>
    </submittedName>
</protein>
<name>A0A4R6IBH9_9SPHI</name>
<evidence type="ECO:0000256" key="1">
    <source>
        <dbReference type="SAM" id="SignalP"/>
    </source>
</evidence>
<reference evidence="2 3" key="1">
    <citation type="submission" date="2019-03" db="EMBL/GenBank/DDBJ databases">
        <title>Genomic Encyclopedia of Archaeal and Bacterial Type Strains, Phase II (KMG-II): from individual species to whole genera.</title>
        <authorList>
            <person name="Goeker M."/>
        </authorList>
    </citation>
    <scope>NUCLEOTIDE SEQUENCE [LARGE SCALE GENOMIC DNA]</scope>
    <source>
        <strain evidence="2 3">DSM 19034</strain>
    </source>
</reference>
<dbReference type="Proteomes" id="UP000295499">
    <property type="component" value="Unassembled WGS sequence"/>
</dbReference>